<dbReference type="Proteomes" id="UP000593568">
    <property type="component" value="Unassembled WGS sequence"/>
</dbReference>
<name>A0A7J9FUB1_9ROSI</name>
<proteinExistence type="predicted"/>
<dbReference type="AlphaFoldDB" id="A0A7J9FUB1"/>
<dbReference type="EMBL" id="JABEZW010227973">
    <property type="protein sequence ID" value="MBA0788524.1"/>
    <property type="molecule type" value="Genomic_DNA"/>
</dbReference>
<gene>
    <name evidence="1" type="ORF">Gotri_000095</name>
</gene>
<comment type="caution">
    <text evidence="1">The sequence shown here is derived from an EMBL/GenBank/DDBJ whole genome shotgun (WGS) entry which is preliminary data.</text>
</comment>
<accession>A0A7J9FUB1</accession>
<sequence>GSLIQGRGLANRTRAVIRIQKVLPQKLIPTAVVTRDTIDVANEE</sequence>
<protein>
    <submittedName>
        <fullName evidence="1">Uncharacterized protein</fullName>
    </submittedName>
</protein>
<organism evidence="1 2">
    <name type="scientific">Gossypium trilobum</name>
    <dbReference type="NCBI Taxonomy" id="34281"/>
    <lineage>
        <taxon>Eukaryota</taxon>
        <taxon>Viridiplantae</taxon>
        <taxon>Streptophyta</taxon>
        <taxon>Embryophyta</taxon>
        <taxon>Tracheophyta</taxon>
        <taxon>Spermatophyta</taxon>
        <taxon>Magnoliopsida</taxon>
        <taxon>eudicotyledons</taxon>
        <taxon>Gunneridae</taxon>
        <taxon>Pentapetalae</taxon>
        <taxon>rosids</taxon>
        <taxon>malvids</taxon>
        <taxon>Malvales</taxon>
        <taxon>Malvaceae</taxon>
        <taxon>Malvoideae</taxon>
        <taxon>Gossypium</taxon>
    </lineage>
</organism>
<evidence type="ECO:0000313" key="1">
    <source>
        <dbReference type="EMBL" id="MBA0788524.1"/>
    </source>
</evidence>
<feature type="non-terminal residue" evidence="1">
    <location>
        <position position="1"/>
    </location>
</feature>
<reference evidence="1 2" key="1">
    <citation type="journal article" date="2019" name="Genome Biol. Evol.">
        <title>Insights into the evolution of the New World diploid cottons (Gossypium, subgenus Houzingenia) based on genome sequencing.</title>
        <authorList>
            <person name="Grover C.E."/>
            <person name="Arick M.A. 2nd"/>
            <person name="Thrash A."/>
            <person name="Conover J.L."/>
            <person name="Sanders W.S."/>
            <person name="Peterson D.G."/>
            <person name="Frelichowski J.E."/>
            <person name="Scheffler J.A."/>
            <person name="Scheffler B.E."/>
            <person name="Wendel J.F."/>
        </authorList>
    </citation>
    <scope>NUCLEOTIDE SEQUENCE [LARGE SCALE GENOMIC DNA]</scope>
    <source>
        <strain evidence="1">8</strain>
        <tissue evidence="1">Leaf</tissue>
    </source>
</reference>
<evidence type="ECO:0000313" key="2">
    <source>
        <dbReference type="Proteomes" id="UP000593568"/>
    </source>
</evidence>
<keyword evidence="2" id="KW-1185">Reference proteome</keyword>